<reference evidence="2" key="2">
    <citation type="submission" date="2018-06" db="EMBL/GenBank/DDBJ databases">
        <title>Leveraging single-cell genomics to expand the Fungal Tree of Life.</title>
        <authorList>
            <consortium name="DOE Joint Genome Institute"/>
            <person name="Ahrendt S.R."/>
            <person name="Quandt C.A."/>
            <person name="Ciobanu D."/>
            <person name="Clum A."/>
            <person name="Salamov A."/>
            <person name="Andreopoulos B."/>
            <person name="Cheng J.-F."/>
            <person name="Woyke T."/>
            <person name="Pelin A."/>
            <person name="Henrissat B."/>
            <person name="Reynolds N."/>
            <person name="Benny G.L."/>
            <person name="Smith M.E."/>
            <person name="James T.Y."/>
            <person name="Grigoriev I.V."/>
        </authorList>
    </citation>
    <scope>NUCLEOTIDE SEQUENCE</scope>
    <source>
        <strain evidence="2">Perch Fen</strain>
    </source>
</reference>
<proteinExistence type="predicted"/>
<gene>
    <name evidence="2" type="ORF">BDK51DRAFT_37556</name>
    <name evidence="1" type="ORF">BDK51DRAFT_52883</name>
</gene>
<evidence type="ECO:0000313" key="1">
    <source>
        <dbReference type="EMBL" id="RKO83915.1"/>
    </source>
</evidence>
<dbReference type="InterPro" id="IPR043129">
    <property type="entry name" value="ATPase_NBD"/>
</dbReference>
<accession>A0A4P9VY01</accession>
<name>A0A4P9VY01_9FUNG</name>
<reference evidence="3" key="1">
    <citation type="journal article" date="2018" name="Nat. Microbiol.">
        <title>Leveraging single-cell genomics to expand the fungal tree of life.</title>
        <authorList>
            <person name="Ahrendt S.R."/>
            <person name="Quandt C.A."/>
            <person name="Ciobanu D."/>
            <person name="Clum A."/>
            <person name="Salamov A."/>
            <person name="Andreopoulos B."/>
            <person name="Cheng J.F."/>
            <person name="Woyke T."/>
            <person name="Pelin A."/>
            <person name="Henrissat B."/>
            <person name="Reynolds N.K."/>
            <person name="Benny G.L."/>
            <person name="Smith M.E."/>
            <person name="James T.Y."/>
            <person name="Grigoriev I.V."/>
        </authorList>
    </citation>
    <scope>NUCLEOTIDE SEQUENCE [LARGE SCALE GENOMIC DNA]</scope>
</reference>
<dbReference type="EMBL" id="ML000697">
    <property type="protein sequence ID" value="RKO83915.1"/>
    <property type="molecule type" value="Genomic_DNA"/>
</dbReference>
<keyword evidence="3" id="KW-1185">Reference proteome</keyword>
<protein>
    <submittedName>
        <fullName evidence="2">Uncharacterized protein</fullName>
    </submittedName>
</protein>
<sequence>MTKQRGSLASLPHWQELSQRSSGARGFRSVCYREFPEGLAVQGRRYLYDREPRYSDLSERHAAFYRSTIKPGHTKIEMVTLGSSQTFDKWVSTVLQEHMFPAPLATKPYHAFHLPRSDGTHEEVRFSNDDFARAFEHGTAPFIRLIREQLDAAKLKGYDCKHTFLVGGFSSFPFMESRIKHEFDERMQGRIYVQANAEDADGKSHPFHNAALLVADRSELRRLIS</sequence>
<dbReference type="AlphaFoldDB" id="A0A4P9VY01"/>
<organism evidence="2 3">
    <name type="scientific">Blyttiomyces helicus</name>
    <dbReference type="NCBI Taxonomy" id="388810"/>
    <lineage>
        <taxon>Eukaryota</taxon>
        <taxon>Fungi</taxon>
        <taxon>Fungi incertae sedis</taxon>
        <taxon>Chytridiomycota</taxon>
        <taxon>Chytridiomycota incertae sedis</taxon>
        <taxon>Chytridiomycetes</taxon>
        <taxon>Chytridiomycetes incertae sedis</taxon>
        <taxon>Blyttiomyces</taxon>
    </lineage>
</organism>
<dbReference type="Gene3D" id="3.30.420.40">
    <property type="match status" value="1"/>
</dbReference>
<dbReference type="SUPFAM" id="SSF53067">
    <property type="entry name" value="Actin-like ATPase domain"/>
    <property type="match status" value="1"/>
</dbReference>
<evidence type="ECO:0000313" key="2">
    <source>
        <dbReference type="EMBL" id="RKO84624.1"/>
    </source>
</evidence>
<dbReference type="Gene3D" id="3.90.640.10">
    <property type="entry name" value="Actin, Chain A, domain 4"/>
    <property type="match status" value="1"/>
</dbReference>
<dbReference type="Proteomes" id="UP000269721">
    <property type="component" value="Unassembled WGS sequence"/>
</dbReference>
<dbReference type="EMBL" id="KZ999910">
    <property type="protein sequence ID" value="RKO84624.1"/>
    <property type="molecule type" value="Genomic_DNA"/>
</dbReference>
<evidence type="ECO:0000313" key="3">
    <source>
        <dbReference type="Proteomes" id="UP000269721"/>
    </source>
</evidence>